<dbReference type="EMBL" id="HG793156">
    <property type="protein sequence ID" value="CRL27544.1"/>
    <property type="molecule type" value="Genomic_DNA"/>
</dbReference>
<accession>A0A0G4PMF9</accession>
<keyword evidence="2" id="KW-1185">Reference proteome</keyword>
<protein>
    <submittedName>
        <fullName evidence="1">Str. FM013</fullName>
    </submittedName>
</protein>
<dbReference type="STRING" id="1429867.A0A0G4PMF9"/>
<dbReference type="Proteomes" id="UP000053732">
    <property type="component" value="Unassembled WGS sequence"/>
</dbReference>
<name>A0A0G4PMF9_PENC3</name>
<reference evidence="1 2" key="1">
    <citation type="journal article" date="2014" name="Nat. Commun.">
        <title>Multiple recent horizontal transfers of a large genomic region in cheese making fungi.</title>
        <authorList>
            <person name="Cheeseman K."/>
            <person name="Ropars J."/>
            <person name="Renault P."/>
            <person name="Dupont J."/>
            <person name="Gouzy J."/>
            <person name="Branca A."/>
            <person name="Abraham A.L."/>
            <person name="Ceppi M."/>
            <person name="Conseiller E."/>
            <person name="Debuchy R."/>
            <person name="Malagnac F."/>
            <person name="Goarin A."/>
            <person name="Silar P."/>
            <person name="Lacoste S."/>
            <person name="Sallet E."/>
            <person name="Bensimon A."/>
            <person name="Giraud T."/>
            <person name="Brygoo Y."/>
        </authorList>
    </citation>
    <scope>NUCLEOTIDE SEQUENCE [LARGE SCALE GENOMIC DNA]</scope>
    <source>
        <strain evidence="2">FM 013</strain>
    </source>
</reference>
<gene>
    <name evidence="1" type="ORF">PCAMFM013_S023g000002</name>
</gene>
<proteinExistence type="predicted"/>
<dbReference type="AlphaFoldDB" id="A0A0G4PMF9"/>
<sequence length="154" mass="17321">MTATFPHQSKDQQSAMEEIVDIVRQIGRQQGANVYFRTCYALFKHLQDKAEQASEDLLHLHQSGAFGFSDDEFYLVYQVAQELQISVHDLADQALKAQLACEEFCELDPSYSAREAFKFTDTVQTAGKSEADASQGVCDSPRSMQFIMLPVNDL</sequence>
<evidence type="ECO:0000313" key="1">
    <source>
        <dbReference type="EMBL" id="CRL27544.1"/>
    </source>
</evidence>
<evidence type="ECO:0000313" key="2">
    <source>
        <dbReference type="Proteomes" id="UP000053732"/>
    </source>
</evidence>
<organism evidence="1 2">
    <name type="scientific">Penicillium camemberti (strain FM 013)</name>
    <dbReference type="NCBI Taxonomy" id="1429867"/>
    <lineage>
        <taxon>Eukaryota</taxon>
        <taxon>Fungi</taxon>
        <taxon>Dikarya</taxon>
        <taxon>Ascomycota</taxon>
        <taxon>Pezizomycotina</taxon>
        <taxon>Eurotiomycetes</taxon>
        <taxon>Eurotiomycetidae</taxon>
        <taxon>Eurotiales</taxon>
        <taxon>Aspergillaceae</taxon>
        <taxon>Penicillium</taxon>
    </lineage>
</organism>